<feature type="region of interest" description="Disordered" evidence="1">
    <location>
        <begin position="170"/>
        <end position="230"/>
    </location>
</feature>
<reference evidence="3" key="1">
    <citation type="journal article" date="2015" name="J. Biotechnol.">
        <title>The structure of the Cyberlindnera jadinii genome and its relation to Candida utilis analyzed by the occurrence of single nucleotide polymorphisms.</title>
        <authorList>
            <person name="Rupp O."/>
            <person name="Brinkrolf K."/>
            <person name="Buerth C."/>
            <person name="Kunigo M."/>
            <person name="Schneider J."/>
            <person name="Jaenicke S."/>
            <person name="Goesmann A."/>
            <person name="Puehler A."/>
            <person name="Jaeger K.-E."/>
            <person name="Ernst J.F."/>
        </authorList>
    </citation>
    <scope>NUCLEOTIDE SEQUENCE [LARGE SCALE GENOMIC DNA]</scope>
    <source>
        <strain evidence="3">ATCC 18201 / CBS 1600 / BCRC 20928 / JCM 3617 / NBRC 0987 / NRRL Y-1542</strain>
    </source>
</reference>
<evidence type="ECO:0000313" key="2">
    <source>
        <dbReference type="EMBL" id="CEP21636.1"/>
    </source>
</evidence>
<organism evidence="2 3">
    <name type="scientific">Cyberlindnera jadinii (strain ATCC 18201 / CBS 1600 / BCRC 20928 / JCM 3617 / NBRC 0987 / NRRL Y-1542)</name>
    <name type="common">Torula yeast</name>
    <name type="synonym">Candida utilis</name>
    <dbReference type="NCBI Taxonomy" id="983966"/>
    <lineage>
        <taxon>Eukaryota</taxon>
        <taxon>Fungi</taxon>
        <taxon>Dikarya</taxon>
        <taxon>Ascomycota</taxon>
        <taxon>Saccharomycotina</taxon>
        <taxon>Saccharomycetes</taxon>
        <taxon>Phaffomycetales</taxon>
        <taxon>Phaffomycetaceae</taxon>
        <taxon>Cyberlindnera</taxon>
    </lineage>
</organism>
<accession>A0A0H5C1Q3</accession>
<sequence>MSYFIYQAPFHVPQGAQSVSIHPEYGASVIQQTTTKQPWYTGITVPTQVVYIYPAQLVAPPGVEPSRQYPSQVVPEQLLYQHLPQRQKQISLPAQNFGPLVDEQRANDSVPLVPSYRESMLMPTEEVRERGLCRLPSAQEFGELEAISPPKCLVNKDMTTVPLPKPSMGLVPPSAHKSRQWSNTDTTNGAELDDPLLLNKESFSNHPTPPASVRCEHQPLSTPTSPRTIKPNAKKYRVEKKERFSPHKALFFGSKIIDSKFISKYIAMNTDRFHVDTSRPINEVKVSENDLIEWLVLDFLVVDLKMHDRRRDTSPLIHDYPENRFDVCIQFELNKTGKSSVQKTVNVNLTLLKALTASLDPEEVASQLIRLFSEDFLYRHTASGPVRAKRNLKKKRTKAKPQWSLGSDNELIIIGFAIEIANAE</sequence>
<dbReference type="Proteomes" id="UP000038830">
    <property type="component" value="Unassembled WGS sequence"/>
</dbReference>
<evidence type="ECO:0000256" key="1">
    <source>
        <dbReference type="SAM" id="MobiDB-lite"/>
    </source>
</evidence>
<name>A0A0H5C1Q3_CYBJN</name>
<dbReference type="AlphaFoldDB" id="A0A0H5C1Q3"/>
<gene>
    <name evidence="2" type="ORF">BN1211_1773</name>
</gene>
<feature type="compositionally biased region" description="Polar residues" evidence="1">
    <location>
        <begin position="180"/>
        <end position="189"/>
    </location>
</feature>
<evidence type="ECO:0000313" key="3">
    <source>
        <dbReference type="Proteomes" id="UP000038830"/>
    </source>
</evidence>
<protein>
    <submittedName>
        <fullName evidence="2">Uncharacterized protein</fullName>
    </submittedName>
</protein>
<proteinExistence type="predicted"/>
<dbReference type="EMBL" id="CDQK01000002">
    <property type="protein sequence ID" value="CEP21636.1"/>
    <property type="molecule type" value="Genomic_DNA"/>
</dbReference>